<organism evidence="1">
    <name type="scientific">Physcomitrium patens</name>
    <name type="common">Spreading-leaved earth moss</name>
    <name type="synonym">Physcomitrella patens</name>
    <dbReference type="NCBI Taxonomy" id="3218"/>
    <lineage>
        <taxon>Eukaryota</taxon>
        <taxon>Viridiplantae</taxon>
        <taxon>Streptophyta</taxon>
        <taxon>Embryophyta</taxon>
        <taxon>Bryophyta</taxon>
        <taxon>Bryophytina</taxon>
        <taxon>Bryopsida</taxon>
        <taxon>Funariidae</taxon>
        <taxon>Funariales</taxon>
        <taxon>Funariaceae</taxon>
        <taxon>Physcomitrium</taxon>
    </lineage>
</organism>
<evidence type="ECO:0000313" key="3">
    <source>
        <dbReference type="Proteomes" id="UP000006727"/>
    </source>
</evidence>
<accession>A0A2K1IMS9</accession>
<sequence>MEIIVCTIASKDPNHVYGFYGFLDSRGAVLTFYMNGILMAKCSVILQIW</sequence>
<evidence type="ECO:0000313" key="1">
    <source>
        <dbReference type="EMBL" id="PNR30577.1"/>
    </source>
</evidence>
<reference evidence="2" key="3">
    <citation type="submission" date="2020-12" db="UniProtKB">
        <authorList>
            <consortium name="EnsemblPlants"/>
        </authorList>
    </citation>
    <scope>IDENTIFICATION</scope>
</reference>
<dbReference type="Gramene" id="Pp3c22_8600V3.2">
    <property type="protein sequence ID" value="PAC:32904322.CDS.1"/>
    <property type="gene ID" value="Pp3c22_8600"/>
</dbReference>
<reference evidence="1 3" key="2">
    <citation type="journal article" date="2018" name="Plant J.">
        <title>The Physcomitrella patens chromosome-scale assembly reveals moss genome structure and evolution.</title>
        <authorList>
            <person name="Lang D."/>
            <person name="Ullrich K.K."/>
            <person name="Murat F."/>
            <person name="Fuchs J."/>
            <person name="Jenkins J."/>
            <person name="Haas F.B."/>
            <person name="Piednoel M."/>
            <person name="Gundlach H."/>
            <person name="Van Bel M."/>
            <person name="Meyberg R."/>
            <person name="Vives C."/>
            <person name="Morata J."/>
            <person name="Symeonidi A."/>
            <person name="Hiss M."/>
            <person name="Muchero W."/>
            <person name="Kamisugi Y."/>
            <person name="Saleh O."/>
            <person name="Blanc G."/>
            <person name="Decker E.L."/>
            <person name="van Gessel N."/>
            <person name="Grimwood J."/>
            <person name="Hayes R.D."/>
            <person name="Graham S.W."/>
            <person name="Gunter L.E."/>
            <person name="McDaniel S.F."/>
            <person name="Hoernstein S.N.W."/>
            <person name="Larsson A."/>
            <person name="Li F.W."/>
            <person name="Perroud P.F."/>
            <person name="Phillips J."/>
            <person name="Ranjan P."/>
            <person name="Rokshar D.S."/>
            <person name="Rothfels C.J."/>
            <person name="Schneider L."/>
            <person name="Shu S."/>
            <person name="Stevenson D.W."/>
            <person name="Thummler F."/>
            <person name="Tillich M."/>
            <person name="Villarreal Aguilar J.C."/>
            <person name="Widiez T."/>
            <person name="Wong G.K."/>
            <person name="Wymore A."/>
            <person name="Zhang Y."/>
            <person name="Zimmer A.D."/>
            <person name="Quatrano R.S."/>
            <person name="Mayer K.F.X."/>
            <person name="Goodstein D."/>
            <person name="Casacuberta J.M."/>
            <person name="Vandepoele K."/>
            <person name="Reski R."/>
            <person name="Cuming A.C."/>
            <person name="Tuskan G.A."/>
            <person name="Maumus F."/>
            <person name="Salse J."/>
            <person name="Schmutz J."/>
            <person name="Rensing S.A."/>
        </authorList>
    </citation>
    <scope>NUCLEOTIDE SEQUENCE [LARGE SCALE GENOMIC DNA]</scope>
    <source>
        <strain evidence="2 3">cv. Gransden 2004</strain>
    </source>
</reference>
<dbReference type="EMBL" id="ABEU02000022">
    <property type="protein sequence ID" value="PNR30577.1"/>
    <property type="molecule type" value="Genomic_DNA"/>
</dbReference>
<protein>
    <submittedName>
        <fullName evidence="1 2">Uncharacterized protein</fullName>
    </submittedName>
</protein>
<dbReference type="Gramene" id="Pp3c22_8600V3.1">
    <property type="protein sequence ID" value="PAC:32904321.CDS.1"/>
    <property type="gene ID" value="Pp3c22_8600"/>
</dbReference>
<dbReference type="AlphaFoldDB" id="A0A2K1IMS9"/>
<reference evidence="1 3" key="1">
    <citation type="journal article" date="2008" name="Science">
        <title>The Physcomitrella genome reveals evolutionary insights into the conquest of land by plants.</title>
        <authorList>
            <person name="Rensing S."/>
            <person name="Lang D."/>
            <person name="Zimmer A."/>
            <person name="Terry A."/>
            <person name="Salamov A."/>
            <person name="Shapiro H."/>
            <person name="Nishiyama T."/>
            <person name="Perroud P.-F."/>
            <person name="Lindquist E."/>
            <person name="Kamisugi Y."/>
            <person name="Tanahashi T."/>
            <person name="Sakakibara K."/>
            <person name="Fujita T."/>
            <person name="Oishi K."/>
            <person name="Shin-I T."/>
            <person name="Kuroki Y."/>
            <person name="Toyoda A."/>
            <person name="Suzuki Y."/>
            <person name="Hashimoto A."/>
            <person name="Yamaguchi K."/>
            <person name="Sugano A."/>
            <person name="Kohara Y."/>
            <person name="Fujiyama A."/>
            <person name="Anterola A."/>
            <person name="Aoki S."/>
            <person name="Ashton N."/>
            <person name="Barbazuk W.B."/>
            <person name="Barker E."/>
            <person name="Bennetzen J."/>
            <person name="Bezanilla M."/>
            <person name="Blankenship R."/>
            <person name="Cho S.H."/>
            <person name="Dutcher S."/>
            <person name="Estelle M."/>
            <person name="Fawcett J.A."/>
            <person name="Gundlach H."/>
            <person name="Hanada K."/>
            <person name="Heyl A."/>
            <person name="Hicks K.A."/>
            <person name="Hugh J."/>
            <person name="Lohr M."/>
            <person name="Mayer K."/>
            <person name="Melkozernov A."/>
            <person name="Murata T."/>
            <person name="Nelson D."/>
            <person name="Pils B."/>
            <person name="Prigge M."/>
            <person name="Reiss B."/>
            <person name="Renner T."/>
            <person name="Rombauts S."/>
            <person name="Rushton P."/>
            <person name="Sanderfoot A."/>
            <person name="Schween G."/>
            <person name="Shiu S.-H."/>
            <person name="Stueber K."/>
            <person name="Theodoulou F.L."/>
            <person name="Tu H."/>
            <person name="Van de Peer Y."/>
            <person name="Verrier P.J."/>
            <person name="Waters E."/>
            <person name="Wood A."/>
            <person name="Yang L."/>
            <person name="Cove D."/>
            <person name="Cuming A."/>
            <person name="Hasebe M."/>
            <person name="Lucas S."/>
            <person name="Mishler D.B."/>
            <person name="Reski R."/>
            <person name="Grigoriev I."/>
            <person name="Quatrano R.S."/>
            <person name="Boore J.L."/>
        </authorList>
    </citation>
    <scope>NUCLEOTIDE SEQUENCE [LARGE SCALE GENOMIC DNA]</scope>
    <source>
        <strain evidence="2 3">cv. Gransden 2004</strain>
    </source>
</reference>
<dbReference type="Proteomes" id="UP000006727">
    <property type="component" value="Chromosome 22"/>
</dbReference>
<dbReference type="EnsemblPlants" id="Pp3c22_8600V3.2">
    <property type="protein sequence ID" value="PAC:32904322.CDS.1"/>
    <property type="gene ID" value="Pp3c22_8600"/>
</dbReference>
<name>A0A2K1IMS9_PHYPA</name>
<dbReference type="PaxDb" id="3218-PP1S12_106V6.1"/>
<dbReference type="InParanoid" id="A0A2K1IMS9"/>
<dbReference type="EnsemblPlants" id="Pp3c22_8600V3.1">
    <property type="protein sequence ID" value="PAC:32904321.CDS.1"/>
    <property type="gene ID" value="Pp3c22_8600"/>
</dbReference>
<keyword evidence="3" id="KW-1185">Reference proteome</keyword>
<gene>
    <name evidence="1" type="ORF">PHYPA_026893</name>
</gene>
<proteinExistence type="predicted"/>
<evidence type="ECO:0000313" key="2">
    <source>
        <dbReference type="EnsemblPlants" id="PAC:32904321.CDS.1"/>
    </source>
</evidence>